<dbReference type="AlphaFoldDB" id="A0A166ANR1"/>
<gene>
    <name evidence="1" type="ORF">DCAR_0311745</name>
</gene>
<name>A0A166ANR1_DAUCS</name>
<dbReference type="Proteomes" id="UP000077755">
    <property type="component" value="Chromosome 3"/>
</dbReference>
<evidence type="ECO:0000313" key="2">
    <source>
        <dbReference type="Proteomes" id="UP000077755"/>
    </source>
</evidence>
<proteinExistence type="predicted"/>
<accession>A0A166ANR1</accession>
<sequence>MEGMDNPAMAFMARKFKNFKFKENKPFKSQSHEDIIKFNSKNETLTADNDLLLLKTASLDSLRSDNEKLKNDLACAKKIEEYLGTKLAENEFKLKAYKNSSQVVQDISEKGTKNNKLGTGYEYGRRPGKEAVSDCVGDDVGKPHILRKVQKPVFKVIEYEFDEEALLIKKELNDEDSVYDNAATPINVVNVNGNLHGTPIMDRTMDV</sequence>
<keyword evidence="2" id="KW-1185">Reference proteome</keyword>
<organism evidence="1 2">
    <name type="scientific">Daucus carota subsp. sativus</name>
    <name type="common">Carrot</name>
    <dbReference type="NCBI Taxonomy" id="79200"/>
    <lineage>
        <taxon>Eukaryota</taxon>
        <taxon>Viridiplantae</taxon>
        <taxon>Streptophyta</taxon>
        <taxon>Embryophyta</taxon>
        <taxon>Tracheophyta</taxon>
        <taxon>Spermatophyta</taxon>
        <taxon>Magnoliopsida</taxon>
        <taxon>eudicotyledons</taxon>
        <taxon>Gunneridae</taxon>
        <taxon>Pentapetalae</taxon>
        <taxon>asterids</taxon>
        <taxon>campanulids</taxon>
        <taxon>Apiales</taxon>
        <taxon>Apiaceae</taxon>
        <taxon>Apioideae</taxon>
        <taxon>Scandiceae</taxon>
        <taxon>Daucinae</taxon>
        <taxon>Daucus</taxon>
        <taxon>Daucus sect. Daucus</taxon>
    </lineage>
</organism>
<reference evidence="1" key="2">
    <citation type="submission" date="2022-03" db="EMBL/GenBank/DDBJ databases">
        <title>Draft title - Genomic analysis of global carrot germplasm unveils the trajectory of domestication and the origin of high carotenoid orange carrot.</title>
        <authorList>
            <person name="Iorizzo M."/>
            <person name="Ellison S."/>
            <person name="Senalik D."/>
            <person name="Macko-Podgorni A."/>
            <person name="Grzebelus D."/>
            <person name="Bostan H."/>
            <person name="Rolling W."/>
            <person name="Curaba J."/>
            <person name="Simon P."/>
        </authorList>
    </citation>
    <scope>NUCLEOTIDE SEQUENCE</scope>
    <source>
        <tissue evidence="1">Leaf</tissue>
    </source>
</reference>
<dbReference type="Gramene" id="KZN01560">
    <property type="protein sequence ID" value="KZN01560"/>
    <property type="gene ID" value="DCAR_010314"/>
</dbReference>
<dbReference type="EMBL" id="CP093345">
    <property type="protein sequence ID" value="WOG92476.1"/>
    <property type="molecule type" value="Genomic_DNA"/>
</dbReference>
<evidence type="ECO:0000313" key="1">
    <source>
        <dbReference type="EMBL" id="WOG92476.1"/>
    </source>
</evidence>
<reference evidence="1" key="1">
    <citation type="journal article" date="2016" name="Nat. Genet.">
        <title>A high-quality carrot genome assembly provides new insights into carotenoid accumulation and asterid genome evolution.</title>
        <authorList>
            <person name="Iorizzo M."/>
            <person name="Ellison S."/>
            <person name="Senalik D."/>
            <person name="Zeng P."/>
            <person name="Satapoomin P."/>
            <person name="Huang J."/>
            <person name="Bowman M."/>
            <person name="Iovene M."/>
            <person name="Sanseverino W."/>
            <person name="Cavagnaro P."/>
            <person name="Yildiz M."/>
            <person name="Macko-Podgorni A."/>
            <person name="Moranska E."/>
            <person name="Grzebelus E."/>
            <person name="Grzebelus D."/>
            <person name="Ashrafi H."/>
            <person name="Zheng Z."/>
            <person name="Cheng S."/>
            <person name="Spooner D."/>
            <person name="Van Deynze A."/>
            <person name="Simon P."/>
        </authorList>
    </citation>
    <scope>NUCLEOTIDE SEQUENCE</scope>
    <source>
        <tissue evidence="1">Leaf</tissue>
    </source>
</reference>
<protein>
    <submittedName>
        <fullName evidence="1">Uncharacterized protein</fullName>
    </submittedName>
</protein>